<keyword evidence="2 9" id="KW-0121">Carboxypeptidase</keyword>
<dbReference type="GO" id="GO:0004180">
    <property type="term" value="F:carboxypeptidase activity"/>
    <property type="evidence" value="ECO:0007669"/>
    <property type="project" value="UniProtKB-KW"/>
</dbReference>
<dbReference type="Proteomes" id="UP000238206">
    <property type="component" value="Unassembled WGS sequence"/>
</dbReference>
<keyword evidence="5" id="KW-0720">Serine protease</keyword>
<evidence type="ECO:0000256" key="2">
    <source>
        <dbReference type="ARBA" id="ARBA00022645"/>
    </source>
</evidence>
<evidence type="ECO:0000256" key="5">
    <source>
        <dbReference type="ARBA" id="ARBA00022825"/>
    </source>
</evidence>
<dbReference type="EMBL" id="PUIQ01000019">
    <property type="protein sequence ID" value="PQP17455.1"/>
    <property type="molecule type" value="Genomic_DNA"/>
</dbReference>
<dbReference type="InterPro" id="IPR027478">
    <property type="entry name" value="LdcA_N"/>
</dbReference>
<evidence type="ECO:0000256" key="6">
    <source>
        <dbReference type="PIRSR" id="PIRSR028757-1"/>
    </source>
</evidence>
<comment type="caution">
    <text evidence="9">The sequence shown here is derived from an EMBL/GenBank/DDBJ whole genome shotgun (WGS) entry which is preliminary data.</text>
</comment>
<dbReference type="CDD" id="cd07025">
    <property type="entry name" value="Peptidase_S66"/>
    <property type="match status" value="1"/>
</dbReference>
<protein>
    <submittedName>
        <fullName evidence="9">LD-carboxypeptidase</fullName>
    </submittedName>
</protein>
<sequence>MEIRKNRIRIVAPAGVPDPDGIERGVALLESWGFSVTKGEYLGGRYRYFSGTTAERAHDLRLALSDPTVDIIWLARGGFGCAHLLEHLPEEIATPKVLIGFSDATSLFCALSDRPGVRLMHGPTFHSLAMKVDDATRDDIRAVLTGTEREPLKLRHLLGDPATVTGRLCGGNLTVLASMAGTRWSLRARDAIVLLEDVTEFGYRLDRSLTQLRLSGAFDGARAFVLGQFTRCPVPESADFTLEEMLVDLLSSWGRPIYAGLPIGHEHRNVTWEYGSHAVIDCGVIHFAF</sequence>
<proteinExistence type="inferred from homology"/>
<feature type="domain" description="LD-carboxypeptidase C-terminal" evidence="8">
    <location>
        <begin position="165"/>
        <end position="279"/>
    </location>
</feature>
<evidence type="ECO:0000256" key="4">
    <source>
        <dbReference type="ARBA" id="ARBA00022801"/>
    </source>
</evidence>
<dbReference type="InterPro" id="IPR027461">
    <property type="entry name" value="Carboxypeptidase_A_C_sf"/>
</dbReference>
<evidence type="ECO:0000259" key="7">
    <source>
        <dbReference type="Pfam" id="PF02016"/>
    </source>
</evidence>
<dbReference type="InterPro" id="IPR040921">
    <property type="entry name" value="Peptidase_S66C"/>
</dbReference>
<dbReference type="PIRSF" id="PIRSF028757">
    <property type="entry name" value="LD-carboxypeptidase"/>
    <property type="match status" value="1"/>
</dbReference>
<reference evidence="9 10" key="1">
    <citation type="submission" date="2018-02" db="EMBL/GenBank/DDBJ databases">
        <title>Draft genome sequencing of Burkholderia cepacia Y14-15.</title>
        <authorList>
            <person name="Zheng B.-X."/>
        </authorList>
    </citation>
    <scope>NUCLEOTIDE SEQUENCE [LARGE SCALE GENOMIC DNA]</scope>
    <source>
        <strain evidence="9 10">Y14-15</strain>
    </source>
</reference>
<comment type="similarity">
    <text evidence="1">Belongs to the peptidase S66 family.</text>
</comment>
<dbReference type="Pfam" id="PF17676">
    <property type="entry name" value="Peptidase_S66C"/>
    <property type="match status" value="1"/>
</dbReference>
<gene>
    <name evidence="9" type="ORF">C5615_16700</name>
</gene>
<accession>A0A2S8IRU8</accession>
<keyword evidence="3" id="KW-0645">Protease</keyword>
<dbReference type="GO" id="GO:0008236">
    <property type="term" value="F:serine-type peptidase activity"/>
    <property type="evidence" value="ECO:0007669"/>
    <property type="project" value="UniProtKB-KW"/>
</dbReference>
<feature type="active site" description="Charge relay system" evidence="6">
    <location>
        <position position="196"/>
    </location>
</feature>
<evidence type="ECO:0000313" key="10">
    <source>
        <dbReference type="Proteomes" id="UP000238206"/>
    </source>
</evidence>
<feature type="active site" description="Charge relay system" evidence="6">
    <location>
        <position position="265"/>
    </location>
</feature>
<dbReference type="InterPro" id="IPR003507">
    <property type="entry name" value="S66_fam"/>
</dbReference>
<dbReference type="Gene3D" id="3.40.50.10740">
    <property type="entry name" value="Class I glutamine amidotransferase-like"/>
    <property type="match status" value="1"/>
</dbReference>
<dbReference type="InterPro" id="IPR029062">
    <property type="entry name" value="Class_I_gatase-like"/>
</dbReference>
<evidence type="ECO:0000256" key="1">
    <source>
        <dbReference type="ARBA" id="ARBA00010233"/>
    </source>
</evidence>
<dbReference type="PANTHER" id="PTHR30237:SF2">
    <property type="entry name" value="MUREIN TETRAPEPTIDE CARBOXYPEPTIDASE"/>
    <property type="match status" value="1"/>
</dbReference>
<name>A0A2S8IRU8_BURCE</name>
<evidence type="ECO:0000256" key="3">
    <source>
        <dbReference type="ARBA" id="ARBA00022670"/>
    </source>
</evidence>
<dbReference type="AlphaFoldDB" id="A0A2S8IRU8"/>
<dbReference type="SUPFAM" id="SSF141986">
    <property type="entry name" value="LD-carboxypeptidase A C-terminal domain-like"/>
    <property type="match status" value="1"/>
</dbReference>
<keyword evidence="4" id="KW-0378">Hydrolase</keyword>
<organism evidence="9 10">
    <name type="scientific">Burkholderia cepacia</name>
    <name type="common">Pseudomonas cepacia</name>
    <dbReference type="NCBI Taxonomy" id="292"/>
    <lineage>
        <taxon>Bacteria</taxon>
        <taxon>Pseudomonadati</taxon>
        <taxon>Pseudomonadota</taxon>
        <taxon>Betaproteobacteria</taxon>
        <taxon>Burkholderiales</taxon>
        <taxon>Burkholderiaceae</taxon>
        <taxon>Burkholderia</taxon>
        <taxon>Burkholderia cepacia complex</taxon>
    </lineage>
</organism>
<evidence type="ECO:0000259" key="8">
    <source>
        <dbReference type="Pfam" id="PF17676"/>
    </source>
</evidence>
<dbReference type="GO" id="GO:0006508">
    <property type="term" value="P:proteolysis"/>
    <property type="evidence" value="ECO:0007669"/>
    <property type="project" value="UniProtKB-KW"/>
</dbReference>
<dbReference type="RefSeq" id="WP_105391339.1">
    <property type="nucleotide sequence ID" value="NZ_PUIQ01000019.1"/>
</dbReference>
<dbReference type="InterPro" id="IPR040449">
    <property type="entry name" value="Peptidase_S66_N"/>
</dbReference>
<dbReference type="Gene3D" id="3.50.30.60">
    <property type="entry name" value="LD-carboxypeptidase A C-terminal domain-like"/>
    <property type="match status" value="1"/>
</dbReference>
<dbReference type="Pfam" id="PF02016">
    <property type="entry name" value="Peptidase_S66"/>
    <property type="match status" value="1"/>
</dbReference>
<dbReference type="SUPFAM" id="SSF52317">
    <property type="entry name" value="Class I glutamine amidotransferase-like"/>
    <property type="match status" value="1"/>
</dbReference>
<evidence type="ECO:0000313" key="9">
    <source>
        <dbReference type="EMBL" id="PQP17455.1"/>
    </source>
</evidence>
<feature type="domain" description="LD-carboxypeptidase N-terminal" evidence="7">
    <location>
        <begin position="8"/>
        <end position="122"/>
    </location>
</feature>
<dbReference type="PANTHER" id="PTHR30237">
    <property type="entry name" value="MURAMOYLTETRAPEPTIDE CARBOXYPEPTIDASE"/>
    <property type="match status" value="1"/>
</dbReference>
<feature type="active site" description="Nucleophile" evidence="6">
    <location>
        <position position="102"/>
    </location>
</feature>